<comment type="caution">
    <text evidence="2">The sequence shown here is derived from an EMBL/GenBank/DDBJ whole genome shotgun (WGS) entry which is preliminary data.</text>
</comment>
<accession>A0A9W8QMC8</accession>
<name>A0A9W8QMC8_AKAMU</name>
<evidence type="ECO:0000259" key="1">
    <source>
        <dbReference type="Pfam" id="PF01636"/>
    </source>
</evidence>
<dbReference type="GeneID" id="80892847"/>
<dbReference type="EMBL" id="JAJHUN010000001">
    <property type="protein sequence ID" value="KAJ4163995.1"/>
    <property type="molecule type" value="Genomic_DNA"/>
</dbReference>
<sequence>MRRPATGTNENVALFVTFFVYEKQQIIRYILRTASMSRPQTPPHEPRYNVHVAPETIEQLIATAFPQIELLSHSELETNKGYNNRLYFLKVRRRAGPGQSSVFRGTDAAERELVLKVNGRFFFSDKVQNEVGCLQVLRQHCPDIPTPTVLAWSEDGAAVALASPSAPEEKKHVALLISEADKQHGGWILMSRLPGIPLSACDDLDEATRLDIMRQLAAMAASWRTKVPAQEFVGNIQFHQPTAHAAEPDFVITDNAGPQPQNLVVRGILVDELRIATPITSVTQQYTLKMEEKLKQLESNDNYTHNRHLAPEIRSFITDTLPQLDAIRQLQGTSSSNFVFTHYDVSPRNILVSGSPPKISGIVDFEFAGFFAPVEEFLNDAVGNEGDWPEHLYKAYLRELGARDIATPTAGISVSIWNAVHCLERVADNIAPWWLPGRYAGAALDEQFAKSATELQENLRKLS</sequence>
<dbReference type="RefSeq" id="XP_056058910.1">
    <property type="nucleotide sequence ID" value="XM_056203451.1"/>
</dbReference>
<keyword evidence="3" id="KW-1185">Reference proteome</keyword>
<dbReference type="InterPro" id="IPR051678">
    <property type="entry name" value="AGP_Transferase"/>
</dbReference>
<dbReference type="AlphaFoldDB" id="A0A9W8QMC8"/>
<dbReference type="InterPro" id="IPR002575">
    <property type="entry name" value="Aminoglycoside_PTrfase"/>
</dbReference>
<dbReference type="Proteomes" id="UP001144673">
    <property type="component" value="Chromosome 1"/>
</dbReference>
<proteinExistence type="predicted"/>
<dbReference type="KEGG" id="amus:LMH87_005688"/>
<dbReference type="InterPro" id="IPR011009">
    <property type="entry name" value="Kinase-like_dom_sf"/>
</dbReference>
<feature type="domain" description="Aminoglycoside phosphotransferase" evidence="1">
    <location>
        <begin position="96"/>
        <end position="403"/>
    </location>
</feature>
<dbReference type="Gene3D" id="3.90.1200.10">
    <property type="match status" value="1"/>
</dbReference>
<organism evidence="2 3">
    <name type="scientific">Akanthomyces muscarius</name>
    <name type="common">Entomopathogenic fungus</name>
    <name type="synonym">Lecanicillium muscarium</name>
    <dbReference type="NCBI Taxonomy" id="2231603"/>
    <lineage>
        <taxon>Eukaryota</taxon>
        <taxon>Fungi</taxon>
        <taxon>Dikarya</taxon>
        <taxon>Ascomycota</taxon>
        <taxon>Pezizomycotina</taxon>
        <taxon>Sordariomycetes</taxon>
        <taxon>Hypocreomycetidae</taxon>
        <taxon>Hypocreales</taxon>
        <taxon>Cordycipitaceae</taxon>
        <taxon>Akanthomyces</taxon>
    </lineage>
</organism>
<evidence type="ECO:0000313" key="3">
    <source>
        <dbReference type="Proteomes" id="UP001144673"/>
    </source>
</evidence>
<dbReference type="SUPFAM" id="SSF56112">
    <property type="entry name" value="Protein kinase-like (PK-like)"/>
    <property type="match status" value="1"/>
</dbReference>
<gene>
    <name evidence="2" type="ORF">LMH87_005688</name>
</gene>
<dbReference type="PANTHER" id="PTHR21310">
    <property type="entry name" value="AMINOGLYCOSIDE PHOSPHOTRANSFERASE-RELATED-RELATED"/>
    <property type="match status" value="1"/>
</dbReference>
<dbReference type="PANTHER" id="PTHR21310:SF15">
    <property type="entry name" value="AMINOGLYCOSIDE PHOSPHOTRANSFERASE DOMAIN-CONTAINING PROTEIN"/>
    <property type="match status" value="1"/>
</dbReference>
<dbReference type="Pfam" id="PF01636">
    <property type="entry name" value="APH"/>
    <property type="match status" value="1"/>
</dbReference>
<protein>
    <recommendedName>
        <fullName evidence="1">Aminoglycoside phosphotransferase domain-containing protein</fullName>
    </recommendedName>
</protein>
<reference evidence="2" key="1">
    <citation type="journal article" date="2023" name="Access Microbiol">
        <title>De-novo genome assembly for Akanthomyces muscarius, a biocontrol agent of insect agricultural pests.</title>
        <authorList>
            <person name="Erdos Z."/>
            <person name="Studholme D.J."/>
            <person name="Raymond B."/>
            <person name="Sharma M."/>
        </authorList>
    </citation>
    <scope>NUCLEOTIDE SEQUENCE</scope>
    <source>
        <strain evidence="2">Ve6</strain>
    </source>
</reference>
<evidence type="ECO:0000313" key="2">
    <source>
        <dbReference type="EMBL" id="KAJ4163995.1"/>
    </source>
</evidence>